<protein>
    <submittedName>
        <fullName evidence="1">Uncharacterized protein</fullName>
    </submittedName>
</protein>
<accession>A0A0R1U3X2</accession>
<dbReference type="EMBL" id="AZFK01000083">
    <property type="protein sequence ID" value="KRL87991.1"/>
    <property type="molecule type" value="Genomic_DNA"/>
</dbReference>
<evidence type="ECO:0000313" key="2">
    <source>
        <dbReference type="Proteomes" id="UP000050816"/>
    </source>
</evidence>
<organism evidence="1 2">
    <name type="scientific">Limosilactobacillus ingluviei DSM 15946</name>
    <dbReference type="NCBI Taxonomy" id="1423760"/>
    <lineage>
        <taxon>Bacteria</taxon>
        <taxon>Bacillati</taxon>
        <taxon>Bacillota</taxon>
        <taxon>Bacilli</taxon>
        <taxon>Lactobacillales</taxon>
        <taxon>Lactobacillaceae</taxon>
        <taxon>Limosilactobacillus</taxon>
    </lineage>
</organism>
<name>A0A0R1U3X2_9LACO</name>
<reference evidence="1 2" key="1">
    <citation type="journal article" date="2015" name="Genome Announc.">
        <title>Expanding the biotechnology potential of lactobacilli through comparative genomics of 213 strains and associated genera.</title>
        <authorList>
            <person name="Sun Z."/>
            <person name="Harris H.M."/>
            <person name="McCann A."/>
            <person name="Guo C."/>
            <person name="Argimon S."/>
            <person name="Zhang W."/>
            <person name="Yang X."/>
            <person name="Jeffery I.B."/>
            <person name="Cooney J.C."/>
            <person name="Kagawa T.F."/>
            <person name="Liu W."/>
            <person name="Song Y."/>
            <person name="Salvetti E."/>
            <person name="Wrobel A."/>
            <person name="Rasinkangas P."/>
            <person name="Parkhill J."/>
            <person name="Rea M.C."/>
            <person name="O'Sullivan O."/>
            <person name="Ritari J."/>
            <person name="Douillard F.P."/>
            <person name="Paul Ross R."/>
            <person name="Yang R."/>
            <person name="Briner A.E."/>
            <person name="Felis G.E."/>
            <person name="de Vos W.M."/>
            <person name="Barrangou R."/>
            <person name="Klaenhammer T.R."/>
            <person name="Caufield P.W."/>
            <person name="Cui Y."/>
            <person name="Zhang H."/>
            <person name="O'Toole P.W."/>
        </authorList>
    </citation>
    <scope>NUCLEOTIDE SEQUENCE [LARGE SCALE GENOMIC DNA]</scope>
    <source>
        <strain evidence="1 2">DSM 15946</strain>
    </source>
</reference>
<sequence>MAYQIELLKGLGTNLGMPQAKFLKGYRHKLWELRPLPERVFYTTWDGKAFLLVSHYTKKTK</sequence>
<gene>
    <name evidence="1" type="ORF">FC43_GL000544</name>
</gene>
<dbReference type="InterPro" id="IPR009241">
    <property type="entry name" value="HigB-like"/>
</dbReference>
<dbReference type="Proteomes" id="UP000050816">
    <property type="component" value="Unassembled WGS sequence"/>
</dbReference>
<dbReference type="AlphaFoldDB" id="A0A0R1U3X2"/>
<dbReference type="PATRIC" id="fig|1423760.3.peg.565"/>
<comment type="caution">
    <text evidence="1">The sequence shown here is derived from an EMBL/GenBank/DDBJ whole genome shotgun (WGS) entry which is preliminary data.</text>
</comment>
<dbReference type="Pfam" id="PF05973">
    <property type="entry name" value="Gp49"/>
    <property type="match status" value="1"/>
</dbReference>
<dbReference type="RefSeq" id="WP_338086426.1">
    <property type="nucleotide sequence ID" value="NZ_AZFK01000083.1"/>
</dbReference>
<evidence type="ECO:0000313" key="1">
    <source>
        <dbReference type="EMBL" id="KRL87991.1"/>
    </source>
</evidence>
<proteinExistence type="predicted"/>